<dbReference type="Proteomes" id="UP001164539">
    <property type="component" value="Chromosome 10"/>
</dbReference>
<gene>
    <name evidence="1" type="ORF">OWV82_019440</name>
</gene>
<name>A0ACC1XDX7_MELAZ</name>
<accession>A0ACC1XDX7</accession>
<organism evidence="1 2">
    <name type="scientific">Melia azedarach</name>
    <name type="common">Chinaberry tree</name>
    <dbReference type="NCBI Taxonomy" id="155640"/>
    <lineage>
        <taxon>Eukaryota</taxon>
        <taxon>Viridiplantae</taxon>
        <taxon>Streptophyta</taxon>
        <taxon>Embryophyta</taxon>
        <taxon>Tracheophyta</taxon>
        <taxon>Spermatophyta</taxon>
        <taxon>Magnoliopsida</taxon>
        <taxon>eudicotyledons</taxon>
        <taxon>Gunneridae</taxon>
        <taxon>Pentapetalae</taxon>
        <taxon>rosids</taxon>
        <taxon>malvids</taxon>
        <taxon>Sapindales</taxon>
        <taxon>Meliaceae</taxon>
        <taxon>Melia</taxon>
    </lineage>
</organism>
<evidence type="ECO:0000313" key="2">
    <source>
        <dbReference type="Proteomes" id="UP001164539"/>
    </source>
</evidence>
<protein>
    <submittedName>
        <fullName evidence="1">Large proline-rich protein bag6</fullName>
    </submittedName>
</protein>
<reference evidence="1 2" key="1">
    <citation type="journal article" date="2023" name="Science">
        <title>Complex scaffold remodeling in plant triterpene biosynthesis.</title>
        <authorList>
            <person name="De La Pena R."/>
            <person name="Hodgson H."/>
            <person name="Liu J.C."/>
            <person name="Stephenson M.J."/>
            <person name="Martin A.C."/>
            <person name="Owen C."/>
            <person name="Harkess A."/>
            <person name="Leebens-Mack J."/>
            <person name="Jimenez L.E."/>
            <person name="Osbourn A."/>
            <person name="Sattely E.S."/>
        </authorList>
    </citation>
    <scope>NUCLEOTIDE SEQUENCE [LARGE SCALE GENOMIC DNA]</scope>
    <source>
        <strain evidence="2">cv. JPN11</strain>
        <tissue evidence="1">Leaf</tissue>
    </source>
</reference>
<proteinExistence type="predicted"/>
<keyword evidence="2" id="KW-1185">Reference proteome</keyword>
<sequence>MGSNGAEKIPGVSEAEASETTIEIKIKTLDSQTYTLRVDKQVPVPALKEQIASVTGVLSEQQRLICRGKVLKDDQLLSAYHVEDGHTLHLVVRQPVPPSTDDTHNHPGTSRSHGNQLPPSVVIETFNVPDRGGEGVPPEINQIVSAVLGSFGFSNIGSGGNVIDLREHASQRFERTSVDGGMPDSTQQPPEQGGARVQSNRPQSAFGIPTAISLGTLPPPVIPDSVTTLNLYLNQLRRDIDANVRGVGNNAQAAATDSTEDTDSNSALHSGTVREGLPTPASLAEVLQSTRQFLIDHTAESLQMLAGHLQNQTNVDDASVRMSSQSSAWRTGLLMHNLGAYMLELGRTIMTLRFGQTPSETVINAGPAVFISPSGPNPLMVQPLPSFGAIPLGPVPPPPPPGSGLANGRGPGLHPRRIDIQIRRGANANQEERGNTQQTSGQGNSTTASGTANLGSQTTARNPEGSSVAGESGVRVLPIRTMVAAMPSPFSRVPSDSSGNPVGVYYPVLGRFQHVATGHVSGERGHQPSSEHRPAAVQTEQPSVPGSVRQQNIENTPRNGSLPNSNSRRRDPSRPRSVNVSILSARGTLNGQDSERQIRSGVFQLLRNLFPAGEIHVDDASLQRTGFWFCPRARSCACHRTNGWHLLRGPRQHLLQSPLAAPVTEQAAGTCHRTSSGTCRRTDGITCCR</sequence>
<dbReference type="EMBL" id="CM051403">
    <property type="protein sequence ID" value="KAJ4709686.1"/>
    <property type="molecule type" value="Genomic_DNA"/>
</dbReference>
<comment type="caution">
    <text evidence="1">The sequence shown here is derived from an EMBL/GenBank/DDBJ whole genome shotgun (WGS) entry which is preliminary data.</text>
</comment>
<evidence type="ECO:0000313" key="1">
    <source>
        <dbReference type="EMBL" id="KAJ4709686.1"/>
    </source>
</evidence>